<keyword evidence="5" id="KW-0408">Iron</keyword>
<evidence type="ECO:0000256" key="3">
    <source>
        <dbReference type="ARBA" id="ARBA00022448"/>
    </source>
</evidence>
<feature type="transmembrane region" description="Helical" evidence="10">
    <location>
        <begin position="177"/>
        <end position="195"/>
    </location>
</feature>
<dbReference type="InterPro" id="IPR027469">
    <property type="entry name" value="Cation_efflux_TMD_sf"/>
</dbReference>
<feature type="domain" description="Cation efflux protein transmembrane" evidence="11">
    <location>
        <begin position="13"/>
        <end position="202"/>
    </location>
</feature>
<evidence type="ECO:0000259" key="12">
    <source>
        <dbReference type="Pfam" id="PF16916"/>
    </source>
</evidence>
<organism evidence="13 14">
    <name type="scientific">Thiomicrorhabdus immobilis</name>
    <dbReference type="NCBI Taxonomy" id="2791037"/>
    <lineage>
        <taxon>Bacteria</taxon>
        <taxon>Pseudomonadati</taxon>
        <taxon>Pseudomonadota</taxon>
        <taxon>Gammaproteobacteria</taxon>
        <taxon>Thiotrichales</taxon>
        <taxon>Piscirickettsiaceae</taxon>
        <taxon>Thiomicrorhabdus</taxon>
    </lineage>
</organism>
<evidence type="ECO:0000259" key="11">
    <source>
        <dbReference type="Pfam" id="PF01545"/>
    </source>
</evidence>
<dbReference type="SUPFAM" id="SSF160240">
    <property type="entry name" value="Cation efflux protein cytoplasmic domain-like"/>
    <property type="match status" value="1"/>
</dbReference>
<keyword evidence="14" id="KW-1185">Reference proteome</keyword>
<keyword evidence="5" id="KW-0410">Iron transport</keyword>
<dbReference type="NCBIfam" id="TIGR01297">
    <property type="entry name" value="CDF"/>
    <property type="match status" value="1"/>
</dbReference>
<evidence type="ECO:0000256" key="2">
    <source>
        <dbReference type="ARBA" id="ARBA00010212"/>
    </source>
</evidence>
<evidence type="ECO:0000256" key="10">
    <source>
        <dbReference type="SAM" id="Phobius"/>
    </source>
</evidence>
<feature type="transmembrane region" description="Helical" evidence="10">
    <location>
        <begin position="12"/>
        <end position="31"/>
    </location>
</feature>
<feature type="transmembrane region" description="Helical" evidence="10">
    <location>
        <begin position="112"/>
        <end position="132"/>
    </location>
</feature>
<dbReference type="EMBL" id="AP024202">
    <property type="protein sequence ID" value="BCN92218.1"/>
    <property type="molecule type" value="Genomic_DNA"/>
</dbReference>
<dbReference type="InterPro" id="IPR050291">
    <property type="entry name" value="CDF_Transporter"/>
</dbReference>
<keyword evidence="4" id="KW-1003">Cell membrane</keyword>
<evidence type="ECO:0000313" key="14">
    <source>
        <dbReference type="Proteomes" id="UP001054820"/>
    </source>
</evidence>
<keyword evidence="7" id="KW-0864">Zinc transport</keyword>
<keyword evidence="7" id="KW-0406">Ion transport</keyword>
<keyword evidence="7" id="KW-0862">Zinc</keyword>
<name>A0ABM7MA38_9GAMM</name>
<evidence type="ECO:0000256" key="8">
    <source>
        <dbReference type="ARBA" id="ARBA00022989"/>
    </source>
</evidence>
<feature type="transmembrane region" description="Helical" evidence="10">
    <location>
        <begin position="152"/>
        <end position="171"/>
    </location>
</feature>
<keyword evidence="8 10" id="KW-1133">Transmembrane helix</keyword>
<evidence type="ECO:0000313" key="13">
    <source>
        <dbReference type="EMBL" id="BCN92218.1"/>
    </source>
</evidence>
<dbReference type="InterPro" id="IPR027470">
    <property type="entry name" value="Cation_efflux_CTD"/>
</dbReference>
<evidence type="ECO:0000256" key="6">
    <source>
        <dbReference type="ARBA" id="ARBA00022692"/>
    </source>
</evidence>
<keyword evidence="6 10" id="KW-0812">Transmembrane</keyword>
<dbReference type="Gene3D" id="1.20.1510.10">
    <property type="entry name" value="Cation efflux protein transmembrane domain"/>
    <property type="match status" value="1"/>
</dbReference>
<dbReference type="Pfam" id="PF01545">
    <property type="entry name" value="Cation_efflux"/>
    <property type="match status" value="1"/>
</dbReference>
<feature type="transmembrane region" description="Helical" evidence="10">
    <location>
        <begin position="37"/>
        <end position="58"/>
    </location>
</feature>
<dbReference type="PANTHER" id="PTHR43840">
    <property type="entry name" value="MITOCHONDRIAL METAL TRANSPORTER 1-RELATED"/>
    <property type="match status" value="1"/>
</dbReference>
<feature type="domain" description="Cation efflux protein cytoplasmic" evidence="12">
    <location>
        <begin position="207"/>
        <end position="282"/>
    </location>
</feature>
<evidence type="ECO:0000256" key="4">
    <source>
        <dbReference type="ARBA" id="ARBA00022475"/>
    </source>
</evidence>
<comment type="similarity">
    <text evidence="2">Belongs to the cation diffusion facilitator (CDF) transporter (TC 2.A.4) family. FieF subfamily.</text>
</comment>
<comment type="subcellular location">
    <subcellularLocation>
        <location evidence="1">Membrane</location>
        <topology evidence="1">Multi-pass membrane protein</topology>
    </subcellularLocation>
</comment>
<dbReference type="InterPro" id="IPR058533">
    <property type="entry name" value="Cation_efflux_TM"/>
</dbReference>
<evidence type="ECO:0000256" key="7">
    <source>
        <dbReference type="ARBA" id="ARBA00022906"/>
    </source>
</evidence>
<keyword evidence="3" id="KW-0813">Transport</keyword>
<sequence length="297" mass="33338">MNKPQLVRIATYTSVVIATLLLLLKVYAWWYTDSISILASLLDSAIDIAASVMIVFAVHIAQTPADKEHRFGHGNAEPLAALAQSVFISGSAIYLIIYSIERFIHPQAIQSADLGLIVMVISLMVTLGLLSFQRYVIKKTQSTAIKADSLHYLSDVLANILVIITLWFSAIQWLDPLLGFAIAAWIFYSAVRIAIEAGNQLLDHELPQAMREEIKQITLDTTGVLGMNDLRSYQSGPNKFVQFDLELDDNLSLFESHKITENVTKKLRHRFTDLDVMIHQEPASLKHDKSHHNWGKE</sequence>
<dbReference type="Pfam" id="PF16916">
    <property type="entry name" value="ZT_dimer"/>
    <property type="match status" value="1"/>
</dbReference>
<protein>
    <submittedName>
        <fullName evidence="13">Cation-efflux pump FieF</fullName>
    </submittedName>
</protein>
<accession>A0ABM7MA38</accession>
<dbReference type="InterPro" id="IPR002524">
    <property type="entry name" value="Cation_efflux"/>
</dbReference>
<evidence type="ECO:0000256" key="5">
    <source>
        <dbReference type="ARBA" id="ARBA00022496"/>
    </source>
</evidence>
<reference evidence="13" key="1">
    <citation type="journal article" date="2022" name="Arch. Microbiol.">
        <title>Thiomicrorhabdus immobilis sp. nov., a mesophilic sulfur-oxidizing bacterium isolated from sediment of a brackish lake in northern Japan.</title>
        <authorList>
            <person name="Kojima H."/>
            <person name="Mochizuki J."/>
            <person name="Kanda M."/>
            <person name="Watanabe T."/>
            <person name="Fukui M."/>
        </authorList>
    </citation>
    <scope>NUCLEOTIDE SEQUENCE</scope>
    <source>
        <strain evidence="13">Am19</strain>
    </source>
</reference>
<dbReference type="SUPFAM" id="SSF161111">
    <property type="entry name" value="Cation efflux protein transmembrane domain-like"/>
    <property type="match status" value="1"/>
</dbReference>
<feature type="transmembrane region" description="Helical" evidence="10">
    <location>
        <begin position="79"/>
        <end position="100"/>
    </location>
</feature>
<dbReference type="InterPro" id="IPR036837">
    <property type="entry name" value="Cation_efflux_CTD_sf"/>
</dbReference>
<proteinExistence type="inferred from homology"/>
<dbReference type="RefSeq" id="WP_237261924.1">
    <property type="nucleotide sequence ID" value="NZ_AP024202.1"/>
</dbReference>
<keyword evidence="9 10" id="KW-0472">Membrane</keyword>
<dbReference type="Gene3D" id="3.30.70.1350">
    <property type="entry name" value="Cation efflux protein, cytoplasmic domain"/>
    <property type="match status" value="1"/>
</dbReference>
<evidence type="ECO:0000256" key="9">
    <source>
        <dbReference type="ARBA" id="ARBA00023136"/>
    </source>
</evidence>
<gene>
    <name evidence="13" type="primary">fieF</name>
    <name evidence="13" type="ORF">THMIRHAM_00030</name>
</gene>
<dbReference type="PANTHER" id="PTHR43840:SF41">
    <property type="entry name" value="CATION-EFFLUX PUMP FIEF"/>
    <property type="match status" value="1"/>
</dbReference>
<evidence type="ECO:0000256" key="1">
    <source>
        <dbReference type="ARBA" id="ARBA00004141"/>
    </source>
</evidence>
<dbReference type="Proteomes" id="UP001054820">
    <property type="component" value="Chromosome"/>
</dbReference>